<reference evidence="2" key="1">
    <citation type="submission" date="2025-08" db="UniProtKB">
        <authorList>
            <consortium name="RefSeq"/>
        </authorList>
    </citation>
    <scope>IDENTIFICATION</scope>
    <source>
        <tissue evidence="2">Gonads</tissue>
    </source>
</reference>
<dbReference type="Gene3D" id="3.60.10.10">
    <property type="entry name" value="Endonuclease/exonuclease/phosphatase"/>
    <property type="match status" value="1"/>
</dbReference>
<dbReference type="AlphaFoldDB" id="A0A6J2X8C0"/>
<accession>A0A6J2X8C0</accession>
<organism evidence="1 2">
    <name type="scientific">Sitophilus oryzae</name>
    <name type="common">Rice weevil</name>
    <name type="synonym">Curculio oryzae</name>
    <dbReference type="NCBI Taxonomy" id="7048"/>
    <lineage>
        <taxon>Eukaryota</taxon>
        <taxon>Metazoa</taxon>
        <taxon>Ecdysozoa</taxon>
        <taxon>Arthropoda</taxon>
        <taxon>Hexapoda</taxon>
        <taxon>Insecta</taxon>
        <taxon>Pterygota</taxon>
        <taxon>Neoptera</taxon>
        <taxon>Endopterygota</taxon>
        <taxon>Coleoptera</taxon>
        <taxon>Polyphaga</taxon>
        <taxon>Cucujiformia</taxon>
        <taxon>Curculionidae</taxon>
        <taxon>Dryophthorinae</taxon>
        <taxon>Sitophilus</taxon>
    </lineage>
</organism>
<dbReference type="OrthoDB" id="6769313at2759"/>
<dbReference type="RefSeq" id="XP_030747109.1">
    <property type="nucleotide sequence ID" value="XM_030891249.1"/>
</dbReference>
<dbReference type="InParanoid" id="A0A6J2X8C0"/>
<dbReference type="GeneID" id="115875737"/>
<evidence type="ECO:0000313" key="2">
    <source>
        <dbReference type="RefSeq" id="XP_030747109.1"/>
    </source>
</evidence>
<dbReference type="InterPro" id="IPR027124">
    <property type="entry name" value="Swc5/CFDP1/2"/>
</dbReference>
<sequence length="392" mass="46083">MQSLKSRDITLVLGDFNAKIGRGRFNNCVGEYGLGRRNERGDRLLQFCQENDFIISNTFFKLPNRRLYTWKSPQDDKQNIVRNQIDYILINHRYKNVIKSVKTYPGADVSSDHNPLVARFLIALKKQRVIPTANRIDVSGLKIQETRQRLQNNINDNLRTLKNNQITTEEDTDKQWEDLKNALIEPSKIILTKQKIGEKQEWITPEILKLMNERRGVKDNNDAYKNIQKEIRSKIREAKEVFYKRKCDEIEALQEKHDSFNVHKKVKELAGLQKKRQPSILTDQNGKIIMEMEEKLRTWKNYIIELFDDERDINRLVTEQENSGPEITKEEVIHAIKITKDGKAAGHDELPSEILKLIEEENIHRSVQHHIQNRYYTQGMVAISVRHYPEKT</sequence>
<proteinExistence type="predicted"/>
<dbReference type="InterPro" id="IPR036691">
    <property type="entry name" value="Endo/exonu/phosph_ase_sf"/>
</dbReference>
<dbReference type="PANTHER" id="PTHR23227:SF67">
    <property type="entry name" value="CRANIOFACIAL DEVELOPMENT PROTEIN 2-LIKE"/>
    <property type="match status" value="1"/>
</dbReference>
<dbReference type="Proteomes" id="UP000504635">
    <property type="component" value="Unplaced"/>
</dbReference>
<dbReference type="KEGG" id="soy:115875737"/>
<dbReference type="PANTHER" id="PTHR23227">
    <property type="entry name" value="BUCENTAUR RELATED"/>
    <property type="match status" value="1"/>
</dbReference>
<dbReference type="SUPFAM" id="SSF56219">
    <property type="entry name" value="DNase I-like"/>
    <property type="match status" value="1"/>
</dbReference>
<evidence type="ECO:0000313" key="1">
    <source>
        <dbReference type="Proteomes" id="UP000504635"/>
    </source>
</evidence>
<name>A0A6J2X8C0_SITOR</name>
<keyword evidence="1" id="KW-1185">Reference proteome</keyword>
<protein>
    <submittedName>
        <fullName evidence="2">Uncharacterized protein LOC115875737</fullName>
    </submittedName>
</protein>
<gene>
    <name evidence="2" type="primary">LOC115875737</name>
</gene>